<protein>
    <submittedName>
        <fullName evidence="2">Uncharacterized protein</fullName>
    </submittedName>
</protein>
<dbReference type="Proteomes" id="UP001372834">
    <property type="component" value="Unassembled WGS sequence"/>
</dbReference>
<sequence>MWFRKFDVFWAAADINSSTRKYFVALYMISAVNEDVCDIHIHASPDSKADYDKMKKLEWSYPSGGGAASGLYEELIKSLEKIEIEMRCGRPGLRPRLVGDLGHGHDMVPGWRTVFVITTTDLVKRRRSAEPRARFRETDHPNTPARDLRTAVYGAVLFANSSSPTSRNPPSSTLRIVGRSDSETLGGPNYEPINKGTATAE</sequence>
<feature type="region of interest" description="Disordered" evidence="1">
    <location>
        <begin position="160"/>
        <end position="201"/>
    </location>
</feature>
<organism evidence="2 3">
    <name type="scientific">Polyplax serrata</name>
    <name type="common">Common mouse louse</name>
    <dbReference type="NCBI Taxonomy" id="468196"/>
    <lineage>
        <taxon>Eukaryota</taxon>
        <taxon>Metazoa</taxon>
        <taxon>Ecdysozoa</taxon>
        <taxon>Arthropoda</taxon>
        <taxon>Hexapoda</taxon>
        <taxon>Insecta</taxon>
        <taxon>Pterygota</taxon>
        <taxon>Neoptera</taxon>
        <taxon>Paraneoptera</taxon>
        <taxon>Psocodea</taxon>
        <taxon>Troctomorpha</taxon>
        <taxon>Phthiraptera</taxon>
        <taxon>Anoplura</taxon>
        <taxon>Polyplacidae</taxon>
        <taxon>Polyplax</taxon>
    </lineage>
</organism>
<gene>
    <name evidence="2" type="ORF">RUM43_000268</name>
</gene>
<comment type="caution">
    <text evidence="2">The sequence shown here is derived from an EMBL/GenBank/DDBJ whole genome shotgun (WGS) entry which is preliminary data.</text>
</comment>
<dbReference type="EMBL" id="JAWJWE010000001">
    <property type="protein sequence ID" value="KAK6644003.1"/>
    <property type="molecule type" value="Genomic_DNA"/>
</dbReference>
<evidence type="ECO:0000313" key="2">
    <source>
        <dbReference type="EMBL" id="KAK6644003.1"/>
    </source>
</evidence>
<dbReference type="AlphaFoldDB" id="A0AAN8XMW4"/>
<feature type="compositionally biased region" description="Low complexity" evidence="1">
    <location>
        <begin position="160"/>
        <end position="173"/>
    </location>
</feature>
<reference evidence="2 3" key="1">
    <citation type="submission" date="2023-10" db="EMBL/GenBank/DDBJ databases">
        <title>Genomes of two closely related lineages of the louse Polyplax serrata with different host specificities.</title>
        <authorList>
            <person name="Martinu J."/>
            <person name="Tarabai H."/>
            <person name="Stefka J."/>
            <person name="Hypsa V."/>
        </authorList>
    </citation>
    <scope>NUCLEOTIDE SEQUENCE [LARGE SCALE GENOMIC DNA]</scope>
    <source>
        <strain evidence="2">HR10_N</strain>
    </source>
</reference>
<evidence type="ECO:0000313" key="3">
    <source>
        <dbReference type="Proteomes" id="UP001372834"/>
    </source>
</evidence>
<name>A0AAN8XMW4_POLSC</name>
<proteinExistence type="predicted"/>
<evidence type="ECO:0000256" key="1">
    <source>
        <dbReference type="SAM" id="MobiDB-lite"/>
    </source>
</evidence>
<accession>A0AAN8XMW4</accession>